<protein>
    <submittedName>
        <fullName evidence="3">Pilus assembly protein</fullName>
    </submittedName>
</protein>
<dbReference type="PROSITE" id="PS50005">
    <property type="entry name" value="TPR"/>
    <property type="match status" value="1"/>
</dbReference>
<dbReference type="OrthoDB" id="8535852at2"/>
<dbReference type="SMART" id="SM00028">
    <property type="entry name" value="TPR"/>
    <property type="match status" value="2"/>
</dbReference>
<evidence type="ECO:0000256" key="1">
    <source>
        <dbReference type="PROSITE-ProRule" id="PRU00339"/>
    </source>
</evidence>
<dbReference type="InterPro" id="IPR019734">
    <property type="entry name" value="TPR_rpt"/>
</dbReference>
<reference evidence="3 4" key="1">
    <citation type="submission" date="2018-10" db="EMBL/GenBank/DDBJ databases">
        <title>Robbsia sp. DHC34, isolated from soil.</title>
        <authorList>
            <person name="Gao Z.-H."/>
            <person name="Qiu L.-H."/>
        </authorList>
    </citation>
    <scope>NUCLEOTIDE SEQUENCE [LARGE SCALE GENOMIC DNA]</scope>
    <source>
        <strain evidence="3 4">DHC34</strain>
    </source>
</reference>
<keyword evidence="1" id="KW-0802">TPR repeat</keyword>
<sequence length="240" mass="25345">MATFAVCVSLCGSVCLSGCAARNGYGVGDAAANQSAEAQALAQKDKPDSAAVYLALIEQMQQKDMYFASLAHLDQYERQYGASPKTTLMRADALRATHQMAASAEAYQALFGTPYAPQGYRGLGLIAGERGDFARAAQYLAQAADTNPTDAQTLSDLAYARMRAGDVAAARVPIMKAVELDPKSPKVMGNLALFLLANGDARNANGLMTAQSMSRDVRDAVNKDAQAVAAAAHRQNRSTQ</sequence>
<accession>A0A494XQD5</accession>
<dbReference type="PIRSF" id="PIRSF029658">
    <property type="entry name" value="UCP029658_TPR"/>
    <property type="match status" value="1"/>
</dbReference>
<keyword evidence="2" id="KW-0732">Signal</keyword>
<gene>
    <name evidence="3" type="ORF">D7S86_19280</name>
</gene>
<dbReference type="Pfam" id="PF13432">
    <property type="entry name" value="TPR_16"/>
    <property type="match status" value="1"/>
</dbReference>
<evidence type="ECO:0000313" key="4">
    <source>
        <dbReference type="Proteomes" id="UP000270342"/>
    </source>
</evidence>
<feature type="chain" id="PRO_5019727217" evidence="2">
    <location>
        <begin position="21"/>
        <end position="240"/>
    </location>
</feature>
<dbReference type="AlphaFoldDB" id="A0A494XQD5"/>
<dbReference type="Gene3D" id="1.25.40.10">
    <property type="entry name" value="Tetratricopeptide repeat domain"/>
    <property type="match status" value="1"/>
</dbReference>
<proteinExistence type="predicted"/>
<dbReference type="EMBL" id="RBZU01000009">
    <property type="protein sequence ID" value="RKP50379.1"/>
    <property type="molecule type" value="Genomic_DNA"/>
</dbReference>
<organism evidence="3 4">
    <name type="scientific">Pararobbsia silviterrae</name>
    <dbReference type="NCBI Taxonomy" id="1792498"/>
    <lineage>
        <taxon>Bacteria</taxon>
        <taxon>Pseudomonadati</taxon>
        <taxon>Pseudomonadota</taxon>
        <taxon>Betaproteobacteria</taxon>
        <taxon>Burkholderiales</taxon>
        <taxon>Burkholderiaceae</taxon>
        <taxon>Pararobbsia</taxon>
    </lineage>
</organism>
<evidence type="ECO:0000313" key="3">
    <source>
        <dbReference type="EMBL" id="RKP50379.1"/>
    </source>
</evidence>
<feature type="repeat" description="TPR" evidence="1">
    <location>
        <begin position="117"/>
        <end position="150"/>
    </location>
</feature>
<name>A0A494XQD5_9BURK</name>
<dbReference type="InterPro" id="IPR011990">
    <property type="entry name" value="TPR-like_helical_dom_sf"/>
</dbReference>
<dbReference type="InterPro" id="IPR016931">
    <property type="entry name" value="UCP029658_TPR"/>
</dbReference>
<dbReference type="Proteomes" id="UP000270342">
    <property type="component" value="Unassembled WGS sequence"/>
</dbReference>
<comment type="caution">
    <text evidence="3">The sequence shown here is derived from an EMBL/GenBank/DDBJ whole genome shotgun (WGS) entry which is preliminary data.</text>
</comment>
<dbReference type="SUPFAM" id="SSF48452">
    <property type="entry name" value="TPR-like"/>
    <property type="match status" value="1"/>
</dbReference>
<feature type="signal peptide" evidence="2">
    <location>
        <begin position="1"/>
        <end position="20"/>
    </location>
</feature>
<keyword evidence="4" id="KW-1185">Reference proteome</keyword>
<evidence type="ECO:0000256" key="2">
    <source>
        <dbReference type="SAM" id="SignalP"/>
    </source>
</evidence>